<accession>A0A160DCP8</accession>
<dbReference type="OrthoDB" id="38726at10239"/>
<dbReference type="KEGG" id="vg:28800827"/>
<proteinExistence type="predicted"/>
<dbReference type="RefSeq" id="YP_009275622.1">
    <property type="nucleotide sequence ID" value="NC_030930.1"/>
</dbReference>
<sequence>MTNRIIKTYDVSTGQTLVAIEDLIVAQTAATSLARQVSDLTTDLAETERERVRLLALERNTAEQLRAVTIERDRLRDFIRAVATTAEAAARPFVAAVTSSAKSLGIDMEGLW</sequence>
<protein>
    <submittedName>
        <fullName evidence="1">Uncharacterized protein</fullName>
    </submittedName>
</protein>
<dbReference type="Proteomes" id="UP000203985">
    <property type="component" value="Segment"/>
</dbReference>
<reference evidence="1 2" key="1">
    <citation type="submission" date="2016-03" db="EMBL/GenBank/DDBJ databases">
        <authorList>
            <person name="Montgomery M.T."/>
            <person name="Guerrero C.A."/>
            <person name="Mavrich T.N."/>
            <person name="Pope W.H."/>
            <person name="Garlena R.A."/>
            <person name="Russell D.A."/>
            <person name="Jacobs-Sera D."/>
            <person name="Hendrix R.W."/>
            <person name="Hatfull G.F."/>
        </authorList>
    </citation>
    <scope>NUCLEOTIDE SEQUENCE [LARGE SCALE GENOMIC DNA]</scope>
</reference>
<gene>
    <name evidence="1" type="primary">55</name>
    <name evidence="1" type="ORF">BOWSER_55</name>
</gene>
<dbReference type="GeneID" id="28800827"/>
<dbReference type="EMBL" id="KU998235">
    <property type="protein sequence ID" value="ANA85450.1"/>
    <property type="molecule type" value="Genomic_DNA"/>
</dbReference>
<name>A0A160DCP8_9CAUD</name>
<evidence type="ECO:0000313" key="2">
    <source>
        <dbReference type="Proteomes" id="UP000203985"/>
    </source>
</evidence>
<keyword evidence="2" id="KW-1185">Reference proteome</keyword>
<organism evidence="1 2">
    <name type="scientific">Gordonia phage Bowser</name>
    <dbReference type="NCBI Taxonomy" id="1838063"/>
    <lineage>
        <taxon>Viruses</taxon>
        <taxon>Duplodnaviria</taxon>
        <taxon>Heunggongvirae</taxon>
        <taxon>Uroviricota</taxon>
        <taxon>Caudoviricetes</taxon>
        <taxon>Bowservirus</taxon>
        <taxon>Bowservirus bowser</taxon>
    </lineage>
</organism>
<evidence type="ECO:0000313" key="1">
    <source>
        <dbReference type="EMBL" id="ANA85450.1"/>
    </source>
</evidence>